<dbReference type="GO" id="GO:0030003">
    <property type="term" value="P:intracellular monoatomic cation homeostasis"/>
    <property type="evidence" value="ECO:0007669"/>
    <property type="project" value="UniProtKB-ARBA"/>
</dbReference>
<dbReference type="Pfam" id="PF01545">
    <property type="entry name" value="Cation_efflux"/>
    <property type="match status" value="1"/>
</dbReference>
<feature type="transmembrane region" description="Helical" evidence="6">
    <location>
        <begin position="655"/>
        <end position="681"/>
    </location>
</feature>
<feature type="transmembrane region" description="Helical" evidence="6">
    <location>
        <begin position="436"/>
        <end position="454"/>
    </location>
</feature>
<evidence type="ECO:0000256" key="3">
    <source>
        <dbReference type="ARBA" id="ARBA00022989"/>
    </source>
</evidence>
<evidence type="ECO:0000256" key="6">
    <source>
        <dbReference type="SAM" id="Phobius"/>
    </source>
</evidence>
<feature type="compositionally biased region" description="Low complexity" evidence="5">
    <location>
        <begin position="350"/>
        <end position="364"/>
    </location>
</feature>
<reference evidence="8 9" key="1">
    <citation type="journal article" date="2018" name="Evol. Lett.">
        <title>Horizontal gene cluster transfer increased hallucinogenic mushroom diversity.</title>
        <authorList>
            <person name="Reynolds H.T."/>
            <person name="Vijayakumar V."/>
            <person name="Gluck-Thaler E."/>
            <person name="Korotkin H.B."/>
            <person name="Matheny P.B."/>
            <person name="Slot J.C."/>
        </authorList>
    </citation>
    <scope>NUCLEOTIDE SEQUENCE [LARGE SCALE GENOMIC DNA]</scope>
    <source>
        <strain evidence="8 9">SRW20</strain>
    </source>
</reference>
<dbReference type="GO" id="GO:0098771">
    <property type="term" value="P:inorganic ion homeostasis"/>
    <property type="evidence" value="ECO:0007669"/>
    <property type="project" value="UniProtKB-ARBA"/>
</dbReference>
<dbReference type="GO" id="GO:0016020">
    <property type="term" value="C:membrane"/>
    <property type="evidence" value="ECO:0007669"/>
    <property type="project" value="UniProtKB-SubCell"/>
</dbReference>
<dbReference type="Gene3D" id="1.20.1510.10">
    <property type="entry name" value="Cation efflux protein transmembrane domain"/>
    <property type="match status" value="1"/>
</dbReference>
<dbReference type="STRING" id="231916.A0A409VYN1"/>
<evidence type="ECO:0000256" key="2">
    <source>
        <dbReference type="ARBA" id="ARBA00022692"/>
    </source>
</evidence>
<evidence type="ECO:0000256" key="4">
    <source>
        <dbReference type="ARBA" id="ARBA00023136"/>
    </source>
</evidence>
<feature type="compositionally biased region" description="Low complexity" evidence="5">
    <location>
        <begin position="395"/>
        <end position="410"/>
    </location>
</feature>
<feature type="compositionally biased region" description="Low complexity" evidence="5">
    <location>
        <begin position="418"/>
        <end position="427"/>
    </location>
</feature>
<dbReference type="InterPro" id="IPR027469">
    <property type="entry name" value="Cation_efflux_TMD_sf"/>
</dbReference>
<keyword evidence="9" id="KW-1185">Reference proteome</keyword>
<protein>
    <recommendedName>
        <fullName evidence="7">Cation efflux protein transmembrane domain-containing protein</fullName>
    </recommendedName>
</protein>
<feature type="region of interest" description="Disordered" evidence="5">
    <location>
        <begin position="1"/>
        <end position="427"/>
    </location>
</feature>
<comment type="subcellular location">
    <subcellularLocation>
        <location evidence="1">Membrane</location>
        <topology evidence="1">Multi-pass membrane protein</topology>
    </subcellularLocation>
</comment>
<dbReference type="InterPro" id="IPR058533">
    <property type="entry name" value="Cation_efflux_TM"/>
</dbReference>
<feature type="compositionally biased region" description="Low complexity" evidence="5">
    <location>
        <begin position="144"/>
        <end position="187"/>
    </location>
</feature>
<feature type="compositionally biased region" description="Basic residues" evidence="5">
    <location>
        <begin position="214"/>
        <end position="225"/>
    </location>
</feature>
<name>A0A409VYN1_9AGAR</name>
<dbReference type="AlphaFoldDB" id="A0A409VYN1"/>
<evidence type="ECO:0000259" key="7">
    <source>
        <dbReference type="Pfam" id="PF01545"/>
    </source>
</evidence>
<keyword evidence="4 6" id="KW-0472">Membrane</keyword>
<accession>A0A409VYN1</accession>
<feature type="compositionally biased region" description="Polar residues" evidence="5">
    <location>
        <begin position="113"/>
        <end position="133"/>
    </location>
</feature>
<dbReference type="SUPFAM" id="SSF161111">
    <property type="entry name" value="Cation efflux protein transmembrane domain-like"/>
    <property type="match status" value="1"/>
</dbReference>
<feature type="compositionally biased region" description="Low complexity" evidence="5">
    <location>
        <begin position="323"/>
        <end position="337"/>
    </location>
</feature>
<dbReference type="EMBL" id="NHYE01005505">
    <property type="protein sequence ID" value="PPQ71374.1"/>
    <property type="molecule type" value="Genomic_DNA"/>
</dbReference>
<sequence length="807" mass="85526">MSIQTQQIHRRKSSKDSEEIHNATIPVPASPTGTPNVEVTVPDPNDLPSVTISQPPPPSRNRTHSTPLQSHHGHNRTPSSPNALPPSAGPYRTSSRALPPPPGQVNGHGRGHSITSPYRSTFSGTMGPPSQLNGHPHAHSRTRSISTPFSPASPSPLSSSFPPSSMSMGMSTSPPTSSHLSPSQSAPETLQSALEGGQPQSPPPTGVASAAAKPSRRHGHSRIHSRNLSVFFPRPESLSHRTISEDGDPDSEGQELIIPARQDEEAPSSFIPSAGPNVSLPGSAGSRRYASSPTPITPLGQGFTFGAKPPPGSGEGLISAPRLGSSNSLPGTSSTSTSKKRGHHHKHSLSHNFFSFLEPGANGAPNGGGGKEEELHTQPTPTPVSPWVPDSAAPSQTSFNLASTSSSSPTHLNGHATSSPSPSSYSPLPNPHISPAAFMAAVGQFVLGAWLWVTGQQVGSLACTGLGYWVVFDSFGVALVGVVPGWLASGGGGTREKIRRPYGNGRLETVLLFAQVVYLLFSSVYVCKETVEHLLLSAGGEGHHHHHGDEDEGLGIDFPVLMVVLTFMSLFATAWLFENNTKLVNVTGNRIPALSTLLRSVWSPSRQQHIQDAPPSTRLGRVLSNPFVASPLGFCLGIVGVALFLAPAQHRAADLVLAGIIALVTFQVAYRACVVLGAVLLQTSPRRGLAGGRMEAFLRAMREVERHPQVLHLPAPHIWQLTPSPAYASQQSKTSQDNKTPSLVVTLELHVREDLGDEDVLKLTKWAWERSVNAIAGYGVGRDAKDRDGGERWRECIPEVTVGVVRG</sequence>
<evidence type="ECO:0000313" key="9">
    <source>
        <dbReference type="Proteomes" id="UP000284706"/>
    </source>
</evidence>
<evidence type="ECO:0000313" key="8">
    <source>
        <dbReference type="EMBL" id="PPQ71374.1"/>
    </source>
</evidence>
<dbReference type="GO" id="GO:0008324">
    <property type="term" value="F:monoatomic cation transmembrane transporter activity"/>
    <property type="evidence" value="ECO:0007669"/>
    <property type="project" value="InterPro"/>
</dbReference>
<gene>
    <name evidence="8" type="ORF">CVT26_006276</name>
</gene>
<evidence type="ECO:0000256" key="1">
    <source>
        <dbReference type="ARBA" id="ARBA00004141"/>
    </source>
</evidence>
<evidence type="ECO:0000256" key="5">
    <source>
        <dbReference type="SAM" id="MobiDB-lite"/>
    </source>
</evidence>
<feature type="transmembrane region" description="Helical" evidence="6">
    <location>
        <begin position="558"/>
        <end position="577"/>
    </location>
</feature>
<keyword evidence="3 6" id="KW-1133">Transmembrane helix</keyword>
<dbReference type="Proteomes" id="UP000284706">
    <property type="component" value="Unassembled WGS sequence"/>
</dbReference>
<keyword evidence="2 6" id="KW-0812">Transmembrane</keyword>
<feature type="compositionally biased region" description="Basic residues" evidence="5">
    <location>
        <begin position="338"/>
        <end position="349"/>
    </location>
</feature>
<comment type="caution">
    <text evidence="8">The sequence shown here is derived from an EMBL/GenBank/DDBJ whole genome shotgun (WGS) entry which is preliminary data.</text>
</comment>
<dbReference type="InParanoid" id="A0A409VYN1"/>
<proteinExistence type="predicted"/>
<feature type="transmembrane region" description="Helical" evidence="6">
    <location>
        <begin position="627"/>
        <end position="649"/>
    </location>
</feature>
<feature type="domain" description="Cation efflux protein transmembrane" evidence="7">
    <location>
        <begin position="500"/>
        <end position="677"/>
    </location>
</feature>
<organism evidence="8 9">
    <name type="scientific">Gymnopilus dilepis</name>
    <dbReference type="NCBI Taxonomy" id="231916"/>
    <lineage>
        <taxon>Eukaryota</taxon>
        <taxon>Fungi</taxon>
        <taxon>Dikarya</taxon>
        <taxon>Basidiomycota</taxon>
        <taxon>Agaricomycotina</taxon>
        <taxon>Agaricomycetes</taxon>
        <taxon>Agaricomycetidae</taxon>
        <taxon>Agaricales</taxon>
        <taxon>Agaricineae</taxon>
        <taxon>Hymenogastraceae</taxon>
        <taxon>Gymnopilus</taxon>
    </lineage>
</organism>
<dbReference type="OrthoDB" id="5382797at2759"/>
<feature type="transmembrane region" description="Helical" evidence="6">
    <location>
        <begin position="466"/>
        <end position="488"/>
    </location>
</feature>